<name>A0A9W8XFF5_9PLEO</name>
<gene>
    <name evidence="3" type="ORF">N0V89_009380</name>
</gene>
<dbReference type="SUPFAM" id="SSF89372">
    <property type="entry name" value="Fucose-specific lectin"/>
    <property type="match status" value="1"/>
</dbReference>
<dbReference type="GeneID" id="80912910"/>
<accession>A0A9W8XFF5</accession>
<feature type="region of interest" description="Disordered" evidence="1">
    <location>
        <begin position="305"/>
        <end position="331"/>
    </location>
</feature>
<dbReference type="Proteomes" id="UP001140513">
    <property type="component" value="Unassembled WGS sequence"/>
</dbReference>
<keyword evidence="4" id="KW-1185">Reference proteome</keyword>
<evidence type="ECO:0000256" key="1">
    <source>
        <dbReference type="SAM" id="MobiDB-lite"/>
    </source>
</evidence>
<feature type="transmembrane region" description="Helical" evidence="2">
    <location>
        <begin position="83"/>
        <end position="104"/>
    </location>
</feature>
<feature type="region of interest" description="Disordered" evidence="1">
    <location>
        <begin position="109"/>
        <end position="136"/>
    </location>
</feature>
<dbReference type="AlphaFoldDB" id="A0A9W8XFF5"/>
<dbReference type="OrthoDB" id="5396810at2759"/>
<keyword evidence="2" id="KW-1133">Transmembrane helix</keyword>
<keyword evidence="2" id="KW-0812">Transmembrane</keyword>
<feature type="compositionally biased region" description="Polar residues" evidence="1">
    <location>
        <begin position="127"/>
        <end position="136"/>
    </location>
</feature>
<feature type="compositionally biased region" description="Low complexity" evidence="1">
    <location>
        <begin position="316"/>
        <end position="331"/>
    </location>
</feature>
<evidence type="ECO:0008006" key="5">
    <source>
        <dbReference type="Google" id="ProtNLM"/>
    </source>
</evidence>
<evidence type="ECO:0000313" key="3">
    <source>
        <dbReference type="EMBL" id="KAJ4348008.1"/>
    </source>
</evidence>
<protein>
    <recommendedName>
        <fullName evidence="5">Fucose-specific lectin</fullName>
    </recommendedName>
</protein>
<dbReference type="EMBL" id="JAPEUX010000007">
    <property type="protein sequence ID" value="KAJ4348008.1"/>
    <property type="molecule type" value="Genomic_DNA"/>
</dbReference>
<dbReference type="RefSeq" id="XP_056067396.1">
    <property type="nucleotide sequence ID" value="XM_056218131.1"/>
</dbReference>
<reference evidence="3" key="1">
    <citation type="submission" date="2022-10" db="EMBL/GenBank/DDBJ databases">
        <title>Tapping the CABI collections for fungal endophytes: first genome assemblies for Collariella, Neodidymelliopsis, Ascochyta clinopodiicola, Didymella pomorum, Didymosphaeria variabile, Neocosmospora piperis and Neocucurbitaria cava.</title>
        <authorList>
            <person name="Hill R."/>
        </authorList>
    </citation>
    <scope>NUCLEOTIDE SEQUENCE</scope>
    <source>
        <strain evidence="3">IMI 356815</strain>
    </source>
</reference>
<feature type="compositionally biased region" description="Basic and acidic residues" evidence="1">
    <location>
        <begin position="110"/>
        <end position="126"/>
    </location>
</feature>
<keyword evidence="2" id="KW-0472">Membrane</keyword>
<organism evidence="3 4">
    <name type="scientific">Didymosphaeria variabile</name>
    <dbReference type="NCBI Taxonomy" id="1932322"/>
    <lineage>
        <taxon>Eukaryota</taxon>
        <taxon>Fungi</taxon>
        <taxon>Dikarya</taxon>
        <taxon>Ascomycota</taxon>
        <taxon>Pezizomycotina</taxon>
        <taxon>Dothideomycetes</taxon>
        <taxon>Pleosporomycetidae</taxon>
        <taxon>Pleosporales</taxon>
        <taxon>Massarineae</taxon>
        <taxon>Didymosphaeriaceae</taxon>
        <taxon>Didymosphaeria</taxon>
    </lineage>
</organism>
<evidence type="ECO:0000256" key="2">
    <source>
        <dbReference type="SAM" id="Phobius"/>
    </source>
</evidence>
<comment type="caution">
    <text evidence="3">The sequence shown here is derived from an EMBL/GenBank/DDBJ whole genome shotgun (WGS) entry which is preliminary data.</text>
</comment>
<proteinExistence type="predicted"/>
<evidence type="ECO:0000313" key="4">
    <source>
        <dbReference type="Proteomes" id="UP001140513"/>
    </source>
</evidence>
<dbReference type="Gene3D" id="2.120.10.70">
    <property type="entry name" value="Fucose-specific lectin"/>
    <property type="match status" value="1"/>
</dbReference>
<sequence>MPETASERRSSFSNLEVHTNVSETWMYKVPEYSSAPIALDPHALPEAVPDQALIRPSSGNPAVKPAAVGNGKEIYYLRRRRRLIIFSVLIGLVVIIGAVTGGILGSRHSKQAEETQKPTDDPDHQPSENSSQVLSTSKLSAVNWTSGDDTGVHYRAVFWQAVTHDLMASIWESESNEWTLVNLTLGGTIDADNAYDKQFNPAKPGTPLAATVRLHPWPKFNTIALFYLSEQNTVEQMNTNVITAKTGWNACCLSNMGVKHPAANDSQLAAFSMSCKGSQCEHDWIHITFQMAGGELALISQQDWGKRQDATGTDPQMGTGLTMTSTGSQSSSDNITFIPKLYLQTPTELQEKLWYDAGPSKYNLSVFRRALADLDIGTRVEASRTASDGSPLQLSSAIIPASGASASTSNDLLLLSTAGDGSQLLMNQYSNQTGNWTGSSTPEFAKAPSTFNFTAGALVAAPDEARFIGLESNGTIQSFKISKNAATQWEYDGVVLPN</sequence>